<dbReference type="Gene3D" id="2.60.120.260">
    <property type="entry name" value="Galactose-binding domain-like"/>
    <property type="match status" value="1"/>
</dbReference>
<evidence type="ECO:0000256" key="4">
    <source>
        <dbReference type="ARBA" id="ARBA00023277"/>
    </source>
</evidence>
<dbReference type="InterPro" id="IPR052176">
    <property type="entry name" value="Glycosyl_Hydrlase_43_Enz"/>
</dbReference>
<dbReference type="InterPro" id="IPR023296">
    <property type="entry name" value="Glyco_hydro_beta-prop_sf"/>
</dbReference>
<evidence type="ECO:0000256" key="3">
    <source>
        <dbReference type="ARBA" id="ARBA00022801"/>
    </source>
</evidence>
<keyword evidence="5 7" id="KW-0326">Glycosidase</keyword>
<reference evidence="9" key="1">
    <citation type="journal article" date="2021" name="PeerJ">
        <title>Extensive microbial diversity within the chicken gut microbiome revealed by metagenomics and culture.</title>
        <authorList>
            <person name="Gilroy R."/>
            <person name="Ravi A."/>
            <person name="Getino M."/>
            <person name="Pursley I."/>
            <person name="Horton D.L."/>
            <person name="Alikhan N.F."/>
            <person name="Baker D."/>
            <person name="Gharbi K."/>
            <person name="Hall N."/>
            <person name="Watson M."/>
            <person name="Adriaenssens E.M."/>
            <person name="Foster-Nyarko E."/>
            <person name="Jarju S."/>
            <person name="Secka A."/>
            <person name="Antonio M."/>
            <person name="Oren A."/>
            <person name="Chaudhuri R.R."/>
            <person name="La Ragione R."/>
            <person name="Hildebrand F."/>
            <person name="Pallen M.J."/>
        </authorList>
    </citation>
    <scope>NUCLEOTIDE SEQUENCE</scope>
    <source>
        <strain evidence="9">USAMLcec2-132</strain>
    </source>
</reference>
<evidence type="ECO:0000256" key="1">
    <source>
        <dbReference type="ARBA" id="ARBA00009865"/>
    </source>
</evidence>
<dbReference type="GO" id="GO:0030246">
    <property type="term" value="F:carbohydrate binding"/>
    <property type="evidence" value="ECO:0007669"/>
    <property type="project" value="InterPro"/>
</dbReference>
<dbReference type="GO" id="GO:0004553">
    <property type="term" value="F:hydrolase activity, hydrolyzing O-glycosyl compounds"/>
    <property type="evidence" value="ECO:0007669"/>
    <property type="project" value="InterPro"/>
</dbReference>
<feature type="site" description="Important for catalytic activity, responsible for pKa modulation of the active site Glu and correct orientation of both the proton donor and substrate" evidence="6">
    <location>
        <position position="122"/>
    </location>
</feature>
<evidence type="ECO:0000256" key="2">
    <source>
        <dbReference type="ARBA" id="ARBA00022651"/>
    </source>
</evidence>
<evidence type="ECO:0000259" key="8">
    <source>
        <dbReference type="Pfam" id="PF03422"/>
    </source>
</evidence>
<dbReference type="PANTHER" id="PTHR43772">
    <property type="entry name" value="ENDO-1,4-BETA-XYLANASE"/>
    <property type="match status" value="1"/>
</dbReference>
<protein>
    <submittedName>
        <fullName evidence="9">Family 43 glycosylhydrolase</fullName>
    </submittedName>
</protein>
<proteinExistence type="inferred from homology"/>
<keyword evidence="2" id="KW-0858">Xylan degradation</keyword>
<name>A0A9D2NDX5_9FIRM</name>
<feature type="domain" description="CBM6" evidence="8">
    <location>
        <begin position="323"/>
        <end position="415"/>
    </location>
</feature>
<dbReference type="CDD" id="cd18620">
    <property type="entry name" value="GH43_XylA-like"/>
    <property type="match status" value="1"/>
</dbReference>
<dbReference type="SUPFAM" id="SSF75005">
    <property type="entry name" value="Arabinanase/levansucrase/invertase"/>
    <property type="match status" value="1"/>
</dbReference>
<keyword evidence="3 7" id="KW-0378">Hydrolase</keyword>
<dbReference type="SUPFAM" id="SSF49785">
    <property type="entry name" value="Galactose-binding domain-like"/>
    <property type="match status" value="1"/>
</dbReference>
<dbReference type="InterPro" id="IPR006710">
    <property type="entry name" value="Glyco_hydro_43"/>
</dbReference>
<evidence type="ECO:0000256" key="5">
    <source>
        <dbReference type="ARBA" id="ARBA00023295"/>
    </source>
</evidence>
<dbReference type="InterPro" id="IPR008979">
    <property type="entry name" value="Galactose-bd-like_sf"/>
</dbReference>
<dbReference type="PANTHER" id="PTHR43772:SF2">
    <property type="entry name" value="PUTATIVE (AFU_ORTHOLOGUE AFUA_2G04480)-RELATED"/>
    <property type="match status" value="1"/>
</dbReference>
<dbReference type="Gene3D" id="2.115.10.20">
    <property type="entry name" value="Glycosyl hydrolase domain, family 43"/>
    <property type="match status" value="1"/>
</dbReference>
<evidence type="ECO:0000313" key="9">
    <source>
        <dbReference type="EMBL" id="HJC22572.1"/>
    </source>
</evidence>
<evidence type="ECO:0000256" key="6">
    <source>
        <dbReference type="PIRSR" id="PIRSR606710-2"/>
    </source>
</evidence>
<dbReference type="CDD" id="cd04084">
    <property type="entry name" value="CBM6_xylanase-like"/>
    <property type="match status" value="1"/>
</dbReference>
<dbReference type="Pfam" id="PF03422">
    <property type="entry name" value="CBM_6"/>
    <property type="match status" value="1"/>
</dbReference>
<dbReference type="AlphaFoldDB" id="A0A9D2NDX5"/>
<accession>A0A9D2NDX5</accession>
<dbReference type="InterPro" id="IPR005084">
    <property type="entry name" value="CBM6"/>
</dbReference>
<dbReference type="EMBL" id="DWWS01000013">
    <property type="protein sequence ID" value="HJC22572.1"/>
    <property type="molecule type" value="Genomic_DNA"/>
</dbReference>
<gene>
    <name evidence="9" type="ORF">H9761_02565</name>
</gene>
<organism evidence="9 10">
    <name type="scientific">Candidatus Eisenbergiella merdavium</name>
    <dbReference type="NCBI Taxonomy" id="2838551"/>
    <lineage>
        <taxon>Bacteria</taxon>
        <taxon>Bacillati</taxon>
        <taxon>Bacillota</taxon>
        <taxon>Clostridia</taxon>
        <taxon>Lachnospirales</taxon>
        <taxon>Lachnospiraceae</taxon>
        <taxon>Eisenbergiella</taxon>
    </lineage>
</organism>
<comment type="caution">
    <text evidence="9">The sequence shown here is derived from an EMBL/GenBank/DDBJ whole genome shotgun (WGS) entry which is preliminary data.</text>
</comment>
<dbReference type="Pfam" id="PF04616">
    <property type="entry name" value="Glyco_hydro_43"/>
    <property type="match status" value="1"/>
</dbReference>
<keyword evidence="4" id="KW-0119">Carbohydrate metabolism</keyword>
<comment type="similarity">
    <text evidence="1 7">Belongs to the glycosyl hydrolase 43 family.</text>
</comment>
<sequence length="416" mass="46830">MNPILPNQYYIPDVEARVDTDGTVYLYGSKDIVNDDCYCSREYQVFASRDLKEWKTGEISFSAEWMKKDTELRLYAPDCIKKEEKYYLLYCLADGTEGIAESAYPMGPFQDRGVIPGICGIDPSALVENGKVYYFWGQISLKGAQLDLESCRLEEGSIVEGILTQDKDGFHEGSSIRKIGDKYYLIYTDTSRGRATCLGYAVSDSPLGPYEKKGIIIDNTGCDPSSWNNHGSIQKIGEQYYVFYHRSTHNSEFSRHVCIEPIFIHEDGTIDEVEMTSQGAEAYIECTRRLEASAFCLIHGKAFLQDFSSAGESFEFLTNIHDHDGAFIKYYLFDKEVKEFCVLAANVGEDAVILVHLDNAEGEVAAAVTVGRTEGHYDFQKFSGAVSRQVEGKHAVYLEFIGKDGKLLNLKSMYFK</sequence>
<keyword evidence="2" id="KW-0624">Polysaccharide degradation</keyword>
<evidence type="ECO:0000256" key="7">
    <source>
        <dbReference type="RuleBase" id="RU361187"/>
    </source>
</evidence>
<reference evidence="9" key="2">
    <citation type="submission" date="2021-04" db="EMBL/GenBank/DDBJ databases">
        <authorList>
            <person name="Gilroy R."/>
        </authorList>
    </citation>
    <scope>NUCLEOTIDE SEQUENCE</scope>
    <source>
        <strain evidence="9">USAMLcec2-132</strain>
    </source>
</reference>
<evidence type="ECO:0000313" key="10">
    <source>
        <dbReference type="Proteomes" id="UP000823891"/>
    </source>
</evidence>
<dbReference type="Proteomes" id="UP000823891">
    <property type="component" value="Unassembled WGS sequence"/>
</dbReference>
<dbReference type="GO" id="GO:0045493">
    <property type="term" value="P:xylan catabolic process"/>
    <property type="evidence" value="ECO:0007669"/>
    <property type="project" value="UniProtKB-KW"/>
</dbReference>